<keyword evidence="3" id="KW-1185">Reference proteome</keyword>
<reference evidence="2" key="1">
    <citation type="journal article" date="2023" name="G3 (Bethesda)">
        <title>A reference genome for the long-term kleptoplast-retaining sea slug Elysia crispata morphotype clarki.</title>
        <authorList>
            <person name="Eastman K.E."/>
            <person name="Pendleton A.L."/>
            <person name="Shaikh M.A."/>
            <person name="Suttiyut T."/>
            <person name="Ogas R."/>
            <person name="Tomko P."/>
            <person name="Gavelis G."/>
            <person name="Widhalm J.R."/>
            <person name="Wisecaver J.H."/>
        </authorList>
    </citation>
    <scope>NUCLEOTIDE SEQUENCE</scope>
    <source>
        <strain evidence="2">ECLA1</strain>
    </source>
</reference>
<dbReference type="Proteomes" id="UP001283361">
    <property type="component" value="Unassembled WGS sequence"/>
</dbReference>
<protein>
    <submittedName>
        <fullName evidence="2">Uncharacterized protein</fullName>
    </submittedName>
</protein>
<evidence type="ECO:0000256" key="1">
    <source>
        <dbReference type="SAM" id="MobiDB-lite"/>
    </source>
</evidence>
<evidence type="ECO:0000313" key="2">
    <source>
        <dbReference type="EMBL" id="KAK3795998.1"/>
    </source>
</evidence>
<organism evidence="2 3">
    <name type="scientific">Elysia crispata</name>
    <name type="common">lettuce slug</name>
    <dbReference type="NCBI Taxonomy" id="231223"/>
    <lineage>
        <taxon>Eukaryota</taxon>
        <taxon>Metazoa</taxon>
        <taxon>Spiralia</taxon>
        <taxon>Lophotrochozoa</taxon>
        <taxon>Mollusca</taxon>
        <taxon>Gastropoda</taxon>
        <taxon>Heterobranchia</taxon>
        <taxon>Euthyneura</taxon>
        <taxon>Panpulmonata</taxon>
        <taxon>Sacoglossa</taxon>
        <taxon>Placobranchoidea</taxon>
        <taxon>Plakobranchidae</taxon>
        <taxon>Elysia</taxon>
    </lineage>
</organism>
<dbReference type="InterPro" id="IPR043502">
    <property type="entry name" value="DNA/RNA_pol_sf"/>
</dbReference>
<sequence length="363" mass="41215">MGKESYKKANWEKFQEIADGVTKNLFSHHNSVDSNISLFTKSIIQAAKLSIPRGRRKDLKPYWNQRLENLHKQLDTARDALEKQQTDFNRQKPDCPHRIWTSSRKSSMQRSCQYLQEYPLRNVLHKDAAWQRTETHDQAFQNLKNLVLKEMTLSYDNLNKVTVLKVDRSLHLLQDAKPIAFASKSMTDTDRAILIPRTIKNIMIESCEKAIKASGNVYESPRKRFVTRISQKKFSQAETVADSGDDDFGDNTIVEGRTRVTLKGPSSDPSPGRQKGINSLSTRASAAWCTQKQAHNLQLRRREIPTSSPAVAAHAPLYTGNVNKAGKATTKRKAPNNDMTADVLMAIREPVNVDDDKQFFKSC</sequence>
<dbReference type="SUPFAM" id="SSF56672">
    <property type="entry name" value="DNA/RNA polymerases"/>
    <property type="match status" value="1"/>
</dbReference>
<proteinExistence type="predicted"/>
<evidence type="ECO:0000313" key="3">
    <source>
        <dbReference type="Proteomes" id="UP001283361"/>
    </source>
</evidence>
<accession>A0AAE1AXN8</accession>
<feature type="region of interest" description="Disordered" evidence="1">
    <location>
        <begin position="259"/>
        <end position="280"/>
    </location>
</feature>
<name>A0AAE1AXN8_9GAST</name>
<dbReference type="EMBL" id="JAWDGP010000953">
    <property type="protein sequence ID" value="KAK3795998.1"/>
    <property type="molecule type" value="Genomic_DNA"/>
</dbReference>
<dbReference type="AlphaFoldDB" id="A0AAE1AXN8"/>
<comment type="caution">
    <text evidence="2">The sequence shown here is derived from an EMBL/GenBank/DDBJ whole genome shotgun (WGS) entry which is preliminary data.</text>
</comment>
<gene>
    <name evidence="2" type="ORF">RRG08_035175</name>
</gene>